<keyword evidence="8" id="KW-1278">Translocase</keyword>
<dbReference type="InterPro" id="IPR001505">
    <property type="entry name" value="Copper_CuA"/>
</dbReference>
<evidence type="ECO:0000256" key="11">
    <source>
        <dbReference type="ARBA" id="ARBA00023008"/>
    </source>
</evidence>
<evidence type="ECO:0000256" key="10">
    <source>
        <dbReference type="ARBA" id="ARBA00022989"/>
    </source>
</evidence>
<keyword evidence="6 15" id="KW-0812">Transmembrane</keyword>
<evidence type="ECO:0000256" key="2">
    <source>
        <dbReference type="ARBA" id="ARBA00007866"/>
    </source>
</evidence>
<dbReference type="Gene3D" id="1.10.287.90">
    <property type="match status" value="1"/>
</dbReference>
<feature type="transmembrane region" description="Helical" evidence="16">
    <location>
        <begin position="45"/>
        <end position="67"/>
    </location>
</feature>
<keyword evidence="4 15" id="KW-0813">Transport</keyword>
<evidence type="ECO:0000256" key="16">
    <source>
        <dbReference type="SAM" id="Phobius"/>
    </source>
</evidence>
<accession>A0A8A6W4Q6</accession>
<evidence type="ECO:0000256" key="7">
    <source>
        <dbReference type="ARBA" id="ARBA00022723"/>
    </source>
</evidence>
<dbReference type="SUPFAM" id="SSF81464">
    <property type="entry name" value="Cytochrome c oxidase subunit II-like, transmembrane region"/>
    <property type="match status" value="1"/>
</dbReference>
<evidence type="ECO:0000259" key="17">
    <source>
        <dbReference type="PROSITE" id="PS50857"/>
    </source>
</evidence>
<comment type="function">
    <text evidence="15">Component of the cytochrome c oxidase, the last enzyme in the mitochondrial electron transport chain which drives oxidative phosphorylation. The respiratory chain contains 3 multisubunit complexes succinate dehydrogenase (complex II, CII), ubiquinol-cytochrome c oxidoreductase (cytochrome b-c1 complex, complex III, CIII) and cytochrome c oxidase (complex IV, CIV), that cooperate to transfer electrons derived from NADH and succinate to molecular oxygen, creating an electrochemical gradient over the inner membrane that drives transmembrane transport and the ATP synthase. Cytochrome c oxidase is the component of the respiratory chain that catalyzes the reduction of oxygen to water. Electrons originating from reduced cytochrome c in the intermembrane space (IMS) are transferred via the dinuclear copper A center (CU(A)) of subunit 2 and heme A of subunit 1 to the active site in subunit 1, a binuclear center (BNC) formed by heme A3 and copper B (CU(B)). The BNC reduces molecular oxygen to 2 water molecules using 4 electrons from cytochrome c in the IMS and 4 protons from the mitochondrial matrix.</text>
</comment>
<dbReference type="GO" id="GO:0005507">
    <property type="term" value="F:copper ion binding"/>
    <property type="evidence" value="ECO:0007669"/>
    <property type="project" value="InterPro"/>
</dbReference>
<keyword evidence="15" id="KW-0999">Mitochondrion inner membrane</keyword>
<evidence type="ECO:0000256" key="5">
    <source>
        <dbReference type="ARBA" id="ARBA00022660"/>
    </source>
</evidence>
<keyword evidence="10 16" id="KW-1133">Transmembrane helix</keyword>
<dbReference type="FunFam" id="1.10.287.90:FF:000004">
    <property type="entry name" value="Cytochrome c oxidase subunit 2"/>
    <property type="match status" value="1"/>
</dbReference>
<dbReference type="PROSITE" id="PS50999">
    <property type="entry name" value="COX2_TM"/>
    <property type="match status" value="1"/>
</dbReference>
<dbReference type="PROSITE" id="PS00078">
    <property type="entry name" value="COX2"/>
    <property type="match status" value="1"/>
</dbReference>
<keyword evidence="5 15" id="KW-0679">Respiratory chain</keyword>
<dbReference type="GO" id="GO:0004129">
    <property type="term" value="F:cytochrome-c oxidase activity"/>
    <property type="evidence" value="ECO:0007669"/>
    <property type="project" value="UniProtKB-EC"/>
</dbReference>
<feature type="domain" description="Cytochrome oxidase subunit II copper A binding" evidence="17">
    <location>
        <begin position="114"/>
        <end position="252"/>
    </location>
</feature>
<organism evidence="19">
    <name type="scientific">Pneumocystis canis</name>
    <dbReference type="NCBI Taxonomy" id="2698477"/>
    <lineage>
        <taxon>Eukaryota</taxon>
        <taxon>Fungi</taxon>
        <taxon>Dikarya</taxon>
        <taxon>Ascomycota</taxon>
        <taxon>Taphrinomycotina</taxon>
        <taxon>Pneumocystomycetes</taxon>
        <taxon>Pneumocystaceae</taxon>
        <taxon>Pneumocystis</taxon>
    </lineage>
</organism>
<evidence type="ECO:0000313" key="19">
    <source>
        <dbReference type="EMBL" id="QTK22356.1"/>
    </source>
</evidence>
<dbReference type="InterPro" id="IPR014222">
    <property type="entry name" value="Cyt_c_oxidase_su2"/>
</dbReference>
<evidence type="ECO:0000256" key="15">
    <source>
        <dbReference type="RuleBase" id="RU000457"/>
    </source>
</evidence>
<reference evidence="19" key="1">
    <citation type="journal article" date="2021" name="Commun. Biol.">
        <title>Genomic insights into the host specific adaptation of the Pneumocystis genus.</title>
        <authorList>
            <person name="Cisse O.H."/>
            <person name="Ma L."/>
            <person name="Dekker J.P."/>
            <person name="Khil P.P."/>
            <person name="Youn J.-H."/>
            <person name="Brenchley J.M."/>
            <person name="Blair R."/>
            <person name="Pahar B."/>
            <person name="Chabe M."/>
            <person name="Van Rompay K.K.A."/>
            <person name="Keesler R."/>
            <person name="Sukura A."/>
            <person name="Hirsch V."/>
            <person name="Kutty G."/>
            <person name="Liu Y."/>
            <person name="Peng L."/>
            <person name="Chen J."/>
            <person name="Song J."/>
            <person name="Weissenbacher-Lang C."/>
            <person name="Xu J."/>
            <person name="Upham N.S."/>
            <person name="Stajich J.E."/>
            <person name="Cuomo C.A."/>
            <person name="Cushion M.T."/>
            <person name="Kovacs J.A."/>
        </authorList>
    </citation>
    <scope>NUCLEOTIDE SEQUENCE</scope>
    <source>
        <strain evidence="19">CK2</strain>
    </source>
</reference>
<dbReference type="InterPro" id="IPR002429">
    <property type="entry name" value="CcO_II-like_C"/>
</dbReference>
<evidence type="ECO:0000256" key="6">
    <source>
        <dbReference type="ARBA" id="ARBA00022692"/>
    </source>
</evidence>
<dbReference type="PANTHER" id="PTHR22888">
    <property type="entry name" value="CYTOCHROME C OXIDASE, SUBUNIT II"/>
    <property type="match status" value="1"/>
</dbReference>
<keyword evidence="12 15" id="KW-0496">Mitochondrion</keyword>
<evidence type="ECO:0000256" key="14">
    <source>
        <dbReference type="ARBA" id="ARBA00049512"/>
    </source>
</evidence>
<dbReference type="FunFam" id="2.60.40.420:FF:000001">
    <property type="entry name" value="Cytochrome c oxidase subunit 2"/>
    <property type="match status" value="1"/>
</dbReference>
<keyword evidence="9 15" id="KW-0249">Electron transport</keyword>
<comment type="catalytic activity">
    <reaction evidence="14">
        <text>4 Fe(II)-[cytochrome c] + O2 + 8 H(+)(in) = 4 Fe(III)-[cytochrome c] + 2 H2O + 4 H(+)(out)</text>
        <dbReference type="Rhea" id="RHEA:11436"/>
        <dbReference type="Rhea" id="RHEA-COMP:10350"/>
        <dbReference type="Rhea" id="RHEA-COMP:14399"/>
        <dbReference type="ChEBI" id="CHEBI:15377"/>
        <dbReference type="ChEBI" id="CHEBI:15378"/>
        <dbReference type="ChEBI" id="CHEBI:15379"/>
        <dbReference type="ChEBI" id="CHEBI:29033"/>
        <dbReference type="ChEBI" id="CHEBI:29034"/>
        <dbReference type="EC" id="7.1.1.9"/>
    </reaction>
    <physiologicalReaction direction="left-to-right" evidence="14">
        <dbReference type="Rhea" id="RHEA:11437"/>
    </physiologicalReaction>
</comment>
<comment type="similarity">
    <text evidence="2 15">Belongs to the cytochrome c oxidase subunit 2 family.</text>
</comment>
<evidence type="ECO:0000256" key="3">
    <source>
        <dbReference type="ARBA" id="ARBA00015946"/>
    </source>
</evidence>
<protein>
    <recommendedName>
        <fullName evidence="3 15">Cytochrome c oxidase subunit 2</fullName>
    </recommendedName>
</protein>
<evidence type="ECO:0000256" key="1">
    <source>
        <dbReference type="ARBA" id="ARBA00004448"/>
    </source>
</evidence>
<dbReference type="NCBIfam" id="TIGR02866">
    <property type="entry name" value="CoxB"/>
    <property type="match status" value="1"/>
</dbReference>
<comment type="cofactor">
    <cofactor evidence="15">
        <name>Cu cation</name>
        <dbReference type="ChEBI" id="CHEBI:23378"/>
    </cofactor>
    <text evidence="15">Binds a copper A center.</text>
</comment>
<keyword evidence="13 15" id="KW-0472">Membrane</keyword>
<evidence type="ECO:0000256" key="13">
    <source>
        <dbReference type="ARBA" id="ARBA00023136"/>
    </source>
</evidence>
<dbReference type="GO" id="GO:0006123">
    <property type="term" value="P:mitochondrial electron transport, cytochrome c to oxygen"/>
    <property type="evidence" value="ECO:0007669"/>
    <property type="project" value="UniProtKB-ARBA"/>
</dbReference>
<dbReference type="Pfam" id="PF00116">
    <property type="entry name" value="COX2"/>
    <property type="match status" value="1"/>
</dbReference>
<dbReference type="PROSITE" id="PS50857">
    <property type="entry name" value="COX2_CUA"/>
    <property type="match status" value="1"/>
</dbReference>
<feature type="transmembrane region" description="Helical" evidence="16">
    <location>
        <begin position="79"/>
        <end position="100"/>
    </location>
</feature>
<dbReference type="InterPro" id="IPR011759">
    <property type="entry name" value="Cyt_c_oxidase_su2_TM_dom"/>
</dbReference>
<dbReference type="GO" id="GO:0005743">
    <property type="term" value="C:mitochondrial inner membrane"/>
    <property type="evidence" value="ECO:0007669"/>
    <property type="project" value="UniProtKB-SubCell"/>
</dbReference>
<dbReference type="CDD" id="cd13912">
    <property type="entry name" value="CcO_II_C"/>
    <property type="match status" value="1"/>
</dbReference>
<comment type="subcellular location">
    <subcellularLocation>
        <location evidence="1 15">Mitochondrion inner membrane</location>
        <topology evidence="1 15">Multi-pass membrane protein</topology>
    </subcellularLocation>
</comment>
<dbReference type="PRINTS" id="PR01166">
    <property type="entry name" value="CYCOXIDASEII"/>
</dbReference>
<gene>
    <name evidence="19" type="primary">cox2</name>
</gene>
<keyword evidence="11 15" id="KW-0186">Copper</keyword>
<evidence type="ECO:0000256" key="4">
    <source>
        <dbReference type="ARBA" id="ARBA00022448"/>
    </source>
</evidence>
<keyword evidence="7 15" id="KW-0479">Metal-binding</keyword>
<dbReference type="InterPro" id="IPR036257">
    <property type="entry name" value="Cyt_c_oxidase_su2_TM_sf"/>
</dbReference>
<dbReference type="GO" id="GO:0045277">
    <property type="term" value="C:respiratory chain complex IV"/>
    <property type="evidence" value="ECO:0007669"/>
    <property type="project" value="UniProtKB-ARBA"/>
</dbReference>
<name>A0A8A6W4Q6_9ASCO</name>
<dbReference type="InterPro" id="IPR034210">
    <property type="entry name" value="CcO_II_C"/>
</dbReference>
<dbReference type="EMBL" id="MT726216">
    <property type="protein sequence ID" value="QTK22356.1"/>
    <property type="molecule type" value="Genomic_DNA"/>
</dbReference>
<dbReference type="Gene3D" id="2.60.40.420">
    <property type="entry name" value="Cupredoxins - blue copper proteins"/>
    <property type="match status" value="1"/>
</dbReference>
<dbReference type="InterPro" id="IPR045187">
    <property type="entry name" value="CcO_II"/>
</dbReference>
<dbReference type="Pfam" id="PF02790">
    <property type="entry name" value="COX2_TM"/>
    <property type="match status" value="1"/>
</dbReference>
<proteinExistence type="inferred from homology"/>
<evidence type="ECO:0000256" key="9">
    <source>
        <dbReference type="ARBA" id="ARBA00022982"/>
    </source>
</evidence>
<dbReference type="SUPFAM" id="SSF49503">
    <property type="entry name" value="Cupredoxins"/>
    <property type="match status" value="1"/>
</dbReference>
<feature type="domain" description="Cytochrome oxidase subunit II transmembrane region profile" evidence="18">
    <location>
        <begin position="19"/>
        <end position="113"/>
    </location>
</feature>
<geneLocation type="mitochondrion" evidence="19"/>
<evidence type="ECO:0000256" key="8">
    <source>
        <dbReference type="ARBA" id="ARBA00022967"/>
    </source>
</evidence>
<evidence type="ECO:0000256" key="12">
    <source>
        <dbReference type="ARBA" id="ARBA00023128"/>
    </source>
</evidence>
<sequence>MMYLMIFNWIFSNPIYNDAPIPWGIYFQDGASPVFDGIVELHDQVLFYLLIIFVGVSWILFSTLYRFKDSEIIHKYHNYSTLIEFIWTISPAFILIAISFPSFKLLYLMDEVQDPAITIKAIGHQWYWSYEYSDFVKDGGKSIEFDSYMIPTEDLELGQLRQLEVDSRLVVPVDTHIRFIVTASDVIHDFAVPALGIKVDASPGRLNQTSTLIQREGVYYGQCSELCGILHSSMPIVVEAVSVEKFLSWLDSQ</sequence>
<dbReference type="GO" id="GO:0016491">
    <property type="term" value="F:oxidoreductase activity"/>
    <property type="evidence" value="ECO:0007669"/>
    <property type="project" value="InterPro"/>
</dbReference>
<dbReference type="AlphaFoldDB" id="A0A8A6W4Q6"/>
<dbReference type="PANTHER" id="PTHR22888:SF9">
    <property type="entry name" value="CYTOCHROME C OXIDASE SUBUNIT 2"/>
    <property type="match status" value="1"/>
</dbReference>
<dbReference type="InterPro" id="IPR008972">
    <property type="entry name" value="Cupredoxin"/>
</dbReference>
<evidence type="ECO:0000259" key="18">
    <source>
        <dbReference type="PROSITE" id="PS50999"/>
    </source>
</evidence>